<feature type="signal peptide" evidence="1">
    <location>
        <begin position="1"/>
        <end position="21"/>
    </location>
</feature>
<dbReference type="RefSeq" id="WP_168850287.1">
    <property type="nucleotide sequence ID" value="NZ_JAAVSD010000014.1"/>
</dbReference>
<gene>
    <name evidence="2" type="ORF">HEQ44_06315</name>
</gene>
<proteinExistence type="predicted"/>
<reference evidence="2 3" key="1">
    <citation type="submission" date="2020-03" db="EMBL/GenBank/DDBJ databases">
        <authorList>
            <person name="Zhang Z."/>
            <person name="Guo Z."/>
            <person name="Hou Q."/>
            <person name="Shen X."/>
        </authorList>
    </citation>
    <scope>NUCLEOTIDE SEQUENCE [LARGE SCALE GENOMIC DNA]</scope>
    <source>
        <strain evidence="2 3">HBUAS51329</strain>
    </source>
</reference>
<sequence length="83" mass="9181">MKTLRKAALLIAVTFTLGGMAEPLATPAATAEAKSAKVWIAPHHGKKYHYAKHCRGLNHAGKLKHVTLKWAKGHHYKLCGWEK</sequence>
<comment type="caution">
    <text evidence="2">The sequence shown here is derived from an EMBL/GenBank/DDBJ whole genome shotgun (WGS) entry which is preliminary data.</text>
</comment>
<keyword evidence="1" id="KW-0732">Signal</keyword>
<name>A0ABX1L9Q2_9LACO</name>
<keyword evidence="3" id="KW-1185">Reference proteome</keyword>
<dbReference type="Proteomes" id="UP000707477">
    <property type="component" value="Unassembled WGS sequence"/>
</dbReference>
<accession>A0ABX1L9Q2</accession>
<feature type="chain" id="PRO_5047386515" evidence="1">
    <location>
        <begin position="22"/>
        <end position="83"/>
    </location>
</feature>
<evidence type="ECO:0000256" key="1">
    <source>
        <dbReference type="SAM" id="SignalP"/>
    </source>
</evidence>
<dbReference type="EMBL" id="JAAVSD010000014">
    <property type="protein sequence ID" value="NLR29795.1"/>
    <property type="molecule type" value="Genomic_DNA"/>
</dbReference>
<evidence type="ECO:0000313" key="3">
    <source>
        <dbReference type="Proteomes" id="UP000707477"/>
    </source>
</evidence>
<protein>
    <submittedName>
        <fullName evidence="2">Uncharacterized protein</fullName>
    </submittedName>
</protein>
<organism evidence="2 3">
    <name type="scientific">Levilactobacillus tujiorum</name>
    <dbReference type="NCBI Taxonomy" id="2912243"/>
    <lineage>
        <taxon>Bacteria</taxon>
        <taxon>Bacillati</taxon>
        <taxon>Bacillota</taxon>
        <taxon>Bacilli</taxon>
        <taxon>Lactobacillales</taxon>
        <taxon>Lactobacillaceae</taxon>
        <taxon>Levilactobacillus</taxon>
    </lineage>
</organism>
<evidence type="ECO:0000313" key="2">
    <source>
        <dbReference type="EMBL" id="NLR29795.1"/>
    </source>
</evidence>